<feature type="domain" description="C3H1-type" evidence="8">
    <location>
        <begin position="34"/>
        <end position="61"/>
    </location>
</feature>
<comment type="catalytic activity">
    <reaction evidence="1">
        <text>S-ubiquitinyl-[E2 ubiquitin-conjugating enzyme]-L-cysteine + [acceptor protein]-L-lysine = [E2 ubiquitin-conjugating enzyme]-L-cysteine + N(6)-ubiquitinyl-[acceptor protein]-L-lysine.</text>
        <dbReference type="EC" id="2.3.2.27"/>
    </reaction>
</comment>
<comment type="caution">
    <text evidence="9">The sequence shown here is derived from an EMBL/GenBank/DDBJ whole genome shotgun (WGS) entry which is preliminary data.</text>
</comment>
<keyword evidence="5 6" id="KW-0862">Zinc</keyword>
<evidence type="ECO:0000313" key="9">
    <source>
        <dbReference type="EMBL" id="KAK8726677.1"/>
    </source>
</evidence>
<dbReference type="InterPro" id="IPR000571">
    <property type="entry name" value="Znf_CCCH"/>
</dbReference>
<feature type="region of interest" description="Disordered" evidence="7">
    <location>
        <begin position="60"/>
        <end position="90"/>
    </location>
</feature>
<protein>
    <recommendedName>
        <fullName evidence="2">RING-type E3 ubiquitin transferase</fullName>
        <ecNumber evidence="2">2.3.2.27</ecNumber>
    </recommendedName>
</protein>
<dbReference type="GO" id="GO:0061630">
    <property type="term" value="F:ubiquitin protein ligase activity"/>
    <property type="evidence" value="ECO:0007669"/>
    <property type="project" value="UniProtKB-EC"/>
</dbReference>
<dbReference type="AlphaFoldDB" id="A0AAW0W924"/>
<evidence type="ECO:0000256" key="3">
    <source>
        <dbReference type="ARBA" id="ARBA00022723"/>
    </source>
</evidence>
<dbReference type="PROSITE" id="PS50103">
    <property type="entry name" value="ZF_C3H1"/>
    <property type="match status" value="2"/>
</dbReference>
<evidence type="ECO:0000256" key="4">
    <source>
        <dbReference type="ARBA" id="ARBA00022771"/>
    </source>
</evidence>
<name>A0AAW0W924_CHEQU</name>
<evidence type="ECO:0000256" key="5">
    <source>
        <dbReference type="ARBA" id="ARBA00022833"/>
    </source>
</evidence>
<reference evidence="9 10" key="1">
    <citation type="journal article" date="2024" name="BMC Genomics">
        <title>Genome assembly of redclaw crayfish (Cherax quadricarinatus) provides insights into its immune adaptation and hypoxia tolerance.</title>
        <authorList>
            <person name="Liu Z."/>
            <person name="Zheng J."/>
            <person name="Li H."/>
            <person name="Fang K."/>
            <person name="Wang S."/>
            <person name="He J."/>
            <person name="Zhou D."/>
            <person name="Weng S."/>
            <person name="Chi M."/>
            <person name="Gu Z."/>
            <person name="He J."/>
            <person name="Li F."/>
            <person name="Wang M."/>
        </authorList>
    </citation>
    <scope>NUCLEOTIDE SEQUENCE [LARGE SCALE GENOMIC DNA]</scope>
    <source>
        <strain evidence="9">ZL_2023a</strain>
    </source>
</reference>
<dbReference type="PANTHER" id="PTHR11224:SF10">
    <property type="entry name" value="IP09428P-RELATED"/>
    <property type="match status" value="1"/>
</dbReference>
<dbReference type="GO" id="GO:0008270">
    <property type="term" value="F:zinc ion binding"/>
    <property type="evidence" value="ECO:0007669"/>
    <property type="project" value="UniProtKB-KW"/>
</dbReference>
<dbReference type="InterPro" id="IPR045072">
    <property type="entry name" value="MKRN-like"/>
</dbReference>
<feature type="non-terminal residue" evidence="9">
    <location>
        <position position="130"/>
    </location>
</feature>
<accession>A0AAW0W924</accession>
<dbReference type="EC" id="2.3.2.27" evidence="2"/>
<proteinExistence type="predicted"/>
<organism evidence="9 10">
    <name type="scientific">Cherax quadricarinatus</name>
    <name type="common">Australian red claw crayfish</name>
    <dbReference type="NCBI Taxonomy" id="27406"/>
    <lineage>
        <taxon>Eukaryota</taxon>
        <taxon>Metazoa</taxon>
        <taxon>Ecdysozoa</taxon>
        <taxon>Arthropoda</taxon>
        <taxon>Crustacea</taxon>
        <taxon>Multicrustacea</taxon>
        <taxon>Malacostraca</taxon>
        <taxon>Eumalacostraca</taxon>
        <taxon>Eucarida</taxon>
        <taxon>Decapoda</taxon>
        <taxon>Pleocyemata</taxon>
        <taxon>Astacidea</taxon>
        <taxon>Parastacoidea</taxon>
        <taxon>Parastacidae</taxon>
        <taxon>Cherax</taxon>
    </lineage>
</organism>
<evidence type="ECO:0000256" key="6">
    <source>
        <dbReference type="PROSITE-ProRule" id="PRU00723"/>
    </source>
</evidence>
<dbReference type="PANTHER" id="PTHR11224">
    <property type="entry name" value="MAKORIN-RELATED"/>
    <property type="match status" value="1"/>
</dbReference>
<dbReference type="InterPro" id="IPR036855">
    <property type="entry name" value="Znf_CCCH_sf"/>
</dbReference>
<feature type="zinc finger region" description="C3H1-type" evidence="6">
    <location>
        <begin position="5"/>
        <end position="32"/>
    </location>
</feature>
<evidence type="ECO:0000256" key="1">
    <source>
        <dbReference type="ARBA" id="ARBA00000900"/>
    </source>
</evidence>
<dbReference type="SMART" id="SM00356">
    <property type="entry name" value="ZnF_C3H1"/>
    <property type="match status" value="2"/>
</dbReference>
<evidence type="ECO:0000256" key="7">
    <source>
        <dbReference type="SAM" id="MobiDB-lite"/>
    </source>
</evidence>
<keyword evidence="3 6" id="KW-0479">Metal-binding</keyword>
<gene>
    <name evidence="9" type="ORF">OTU49_009989</name>
</gene>
<evidence type="ECO:0000256" key="2">
    <source>
        <dbReference type="ARBA" id="ARBA00012483"/>
    </source>
</evidence>
<evidence type="ECO:0000313" key="10">
    <source>
        <dbReference type="Proteomes" id="UP001445076"/>
    </source>
</evidence>
<evidence type="ECO:0000259" key="8">
    <source>
        <dbReference type="PROSITE" id="PS50103"/>
    </source>
</evidence>
<feature type="zinc finger region" description="C3H1-type" evidence="6">
    <location>
        <begin position="34"/>
        <end position="61"/>
    </location>
</feature>
<dbReference type="EMBL" id="JARKIK010000078">
    <property type="protein sequence ID" value="KAK8726677.1"/>
    <property type="molecule type" value="Genomic_DNA"/>
</dbReference>
<sequence>MAEGGAQNVLCRYFINGACREGEWCSFSHNRDAARPSMVCRYYLRGTCFYGRTCRYDHIRPDNHSQSDSTQQEERRKNNPCPESTQNDRFDLRLREGVEETKTQSSHTNVLGVSIHAKEFIYNPPSDLPV</sequence>
<dbReference type="Proteomes" id="UP001445076">
    <property type="component" value="Unassembled WGS sequence"/>
</dbReference>
<dbReference type="Gene3D" id="4.10.1000.10">
    <property type="entry name" value="Zinc finger, CCCH-type"/>
    <property type="match status" value="2"/>
</dbReference>
<keyword evidence="4 6" id="KW-0863">Zinc-finger</keyword>
<keyword evidence="10" id="KW-1185">Reference proteome</keyword>
<feature type="domain" description="C3H1-type" evidence="8">
    <location>
        <begin position="5"/>
        <end position="32"/>
    </location>
</feature>
<dbReference type="GO" id="GO:0000209">
    <property type="term" value="P:protein polyubiquitination"/>
    <property type="evidence" value="ECO:0007669"/>
    <property type="project" value="InterPro"/>
</dbReference>
<dbReference type="SUPFAM" id="SSF90229">
    <property type="entry name" value="CCCH zinc finger"/>
    <property type="match status" value="2"/>
</dbReference>